<dbReference type="AlphaFoldDB" id="A0A0C3RYG7"/>
<evidence type="ECO:0000256" key="1">
    <source>
        <dbReference type="ARBA" id="ARBA00022574"/>
    </source>
</evidence>
<dbReference type="InterPro" id="IPR015943">
    <property type="entry name" value="WD40/YVTN_repeat-like_dom_sf"/>
</dbReference>
<evidence type="ECO:0000256" key="3">
    <source>
        <dbReference type="PROSITE-ProRule" id="PRU00221"/>
    </source>
</evidence>
<keyword evidence="2" id="KW-0677">Repeat</keyword>
<dbReference type="Gene3D" id="2.130.10.10">
    <property type="entry name" value="YVTN repeat-like/Quinoprotein amine dehydrogenase"/>
    <property type="match status" value="1"/>
</dbReference>
<dbReference type="InterPro" id="IPR036322">
    <property type="entry name" value="WD40_repeat_dom_sf"/>
</dbReference>
<keyword evidence="1 3" id="KW-0853">WD repeat</keyword>
<reference evidence="4 5" key="1">
    <citation type="journal article" date="2014" name="PLoS Genet.">
        <title>Analysis of the Phlebiopsis gigantea genome, transcriptome and secretome provides insight into its pioneer colonization strategies of wood.</title>
        <authorList>
            <person name="Hori C."/>
            <person name="Ishida T."/>
            <person name="Igarashi K."/>
            <person name="Samejima M."/>
            <person name="Suzuki H."/>
            <person name="Master E."/>
            <person name="Ferreira P."/>
            <person name="Ruiz-Duenas F.J."/>
            <person name="Held B."/>
            <person name="Canessa P."/>
            <person name="Larrondo L.F."/>
            <person name="Schmoll M."/>
            <person name="Druzhinina I.S."/>
            <person name="Kubicek C.P."/>
            <person name="Gaskell J.A."/>
            <person name="Kersten P."/>
            <person name="St John F."/>
            <person name="Glasner J."/>
            <person name="Sabat G."/>
            <person name="Splinter BonDurant S."/>
            <person name="Syed K."/>
            <person name="Yadav J."/>
            <person name="Mgbeahuruike A.C."/>
            <person name="Kovalchuk A."/>
            <person name="Asiegbu F.O."/>
            <person name="Lackner G."/>
            <person name="Hoffmeister D."/>
            <person name="Rencoret J."/>
            <person name="Gutierrez A."/>
            <person name="Sun H."/>
            <person name="Lindquist E."/>
            <person name="Barry K."/>
            <person name="Riley R."/>
            <person name="Grigoriev I.V."/>
            <person name="Henrissat B."/>
            <person name="Kues U."/>
            <person name="Berka R.M."/>
            <person name="Martinez A.T."/>
            <person name="Covert S.F."/>
            <person name="Blanchette R.A."/>
            <person name="Cullen D."/>
        </authorList>
    </citation>
    <scope>NUCLEOTIDE SEQUENCE [LARGE SCALE GENOMIC DNA]</scope>
    <source>
        <strain evidence="4 5">11061_1 CR5-6</strain>
    </source>
</reference>
<protein>
    <submittedName>
        <fullName evidence="4">Uncharacterized protein</fullName>
    </submittedName>
</protein>
<accession>A0A0C3RYG7</accession>
<sequence>MGNLSSMLIPTSASGRYRLAARLKGHSDAIHCLALSDDTVYLASGGSDGIRFWNIKTCAEIPAPYHSRLREPVTRILWLPQRDGFAQMLAYGTALGYLVLVQKVPHEERFDEKFARRLGAGGEITSIAAGPADHNGVRLATASRDQICQVWTFDRGSQLHNIWSVQMDGTVPIALSFTNSFSNDVCAFGIWDGVLTVLSGKDGSVISTRQVTDGVIGWAAVDTRQSLLAFDNVTDGFSLHRMDTLECTRTFPTGTPVKHRSKQVEFGEGGEVVVGGSDHGVAYVFDRATGVQLDVLRHAQKGMLQAIATSYSDFGLSTVATATTNCGNNNSICVWTHKGMGQGGTGRGGISRGRAVSSPASRAWSAATVAYEILAKVFNLAILIAFLIVLGQHLVPTMPHTIKLPDTVYNILPALKPQSIYTTAYAHPAAPATQTDVASEATGEAQTSPVTTRLWSGPVSQKRDLEPPVFVYPPADDRGHPEAAVDTKNEIRPQTTDFVLIDLASSPKRWADAGESSITEE</sequence>
<dbReference type="GO" id="GO:1990234">
    <property type="term" value="C:transferase complex"/>
    <property type="evidence" value="ECO:0007669"/>
    <property type="project" value="UniProtKB-ARBA"/>
</dbReference>
<dbReference type="Pfam" id="PF00400">
    <property type="entry name" value="WD40"/>
    <property type="match status" value="1"/>
</dbReference>
<dbReference type="HOGENOM" id="CLU_522854_0_0_1"/>
<dbReference type="PANTHER" id="PTHR22847">
    <property type="entry name" value="WD40 REPEAT PROTEIN"/>
    <property type="match status" value="1"/>
</dbReference>
<keyword evidence="5" id="KW-1185">Reference proteome</keyword>
<gene>
    <name evidence="4" type="ORF">PHLGIDRAFT_123544</name>
</gene>
<evidence type="ECO:0000313" key="4">
    <source>
        <dbReference type="EMBL" id="KIP01227.1"/>
    </source>
</evidence>
<dbReference type="STRING" id="745531.A0A0C3RYG7"/>
<dbReference type="SUPFAM" id="SSF50978">
    <property type="entry name" value="WD40 repeat-like"/>
    <property type="match status" value="1"/>
</dbReference>
<proteinExistence type="predicted"/>
<organism evidence="4 5">
    <name type="scientific">Phlebiopsis gigantea (strain 11061_1 CR5-6)</name>
    <name type="common">White-rot fungus</name>
    <name type="synonym">Peniophora gigantea</name>
    <dbReference type="NCBI Taxonomy" id="745531"/>
    <lineage>
        <taxon>Eukaryota</taxon>
        <taxon>Fungi</taxon>
        <taxon>Dikarya</taxon>
        <taxon>Basidiomycota</taxon>
        <taxon>Agaricomycotina</taxon>
        <taxon>Agaricomycetes</taxon>
        <taxon>Polyporales</taxon>
        <taxon>Phanerochaetaceae</taxon>
        <taxon>Phlebiopsis</taxon>
    </lineage>
</organism>
<name>A0A0C3RYG7_PHLG1</name>
<dbReference type="PROSITE" id="PS50082">
    <property type="entry name" value="WD_REPEATS_2"/>
    <property type="match status" value="1"/>
</dbReference>
<dbReference type="SMART" id="SM00320">
    <property type="entry name" value="WD40"/>
    <property type="match status" value="3"/>
</dbReference>
<feature type="repeat" description="WD" evidence="3">
    <location>
        <begin position="23"/>
        <end position="57"/>
    </location>
</feature>
<dbReference type="EMBL" id="KN840856">
    <property type="protein sequence ID" value="KIP01227.1"/>
    <property type="molecule type" value="Genomic_DNA"/>
</dbReference>
<dbReference type="InterPro" id="IPR001680">
    <property type="entry name" value="WD40_rpt"/>
</dbReference>
<dbReference type="OrthoDB" id="2791381at2759"/>
<evidence type="ECO:0000313" key="5">
    <source>
        <dbReference type="Proteomes" id="UP000053257"/>
    </source>
</evidence>
<dbReference type="Proteomes" id="UP000053257">
    <property type="component" value="Unassembled WGS sequence"/>
</dbReference>
<dbReference type="PANTHER" id="PTHR22847:SF637">
    <property type="entry name" value="WD REPEAT DOMAIN 5B"/>
    <property type="match status" value="1"/>
</dbReference>
<evidence type="ECO:0000256" key="2">
    <source>
        <dbReference type="ARBA" id="ARBA00022737"/>
    </source>
</evidence>